<evidence type="ECO:0000256" key="2">
    <source>
        <dbReference type="ARBA" id="ARBA00023128"/>
    </source>
</evidence>
<keyword evidence="2" id="KW-0496">Mitochondrion</keyword>
<dbReference type="OrthoDB" id="447129at2759"/>
<keyword evidence="6" id="KW-1185">Reference proteome</keyword>
<proteinExistence type="predicted"/>
<dbReference type="PANTHER" id="PTHR46404">
    <property type="entry name" value="DNA POLYMERASE IOTA"/>
    <property type="match status" value="1"/>
</dbReference>
<dbReference type="Gene3D" id="3.30.70.270">
    <property type="match status" value="1"/>
</dbReference>
<sequence length="719" mass="78855">MAHQNLAQEHKHKHKHRPTTNTHPHHRQTRDGNNKNSISSTSSSAHTSTSASTTAHCNSNRPYHAACHSMQRSPTNPSLAPTTSPATLTTITTSTATAMAVAKPRPGAGQGGSEARPRTPRRRDDRLILHFDYDCFYASVFEKHDPSLKSKPLAVRQKSIIATCNYVARARGVKKLSLLHDARKVCPDLVVVDGEDLTLFRKESKALYAVLASVSWNSKVERLGLDEVFLDVTDIVDYNISCLNRDNLANSFFHLSRQNPQHGFACNLTSFSGFVVGLPIEEALSHALSSPDFSPNPSSVPPYNLAPLRLLLGSHLAAYLRQQLEYECGFTSACGIATNKLLSKVAGTKHKPRNQTTVAVWSEEAAVDFMDSHTLRQIPAIGSRLANALYTLVYPRTKNPGSPALSSNYGKSLAVSDVRGLPGISPSLLEKTLAGPGAERGIGERVWGLLHGVDNTPVKDGGGLPTQISIEDSYRQLCGMERIYEQLHKLSTSLIRRMRADLLETGGDDVNTSSATNPDQRPRWVARPKTLRLSLKNMTPGESIGEAYRHRVSRSQPVPSFLFNLDESPQILASRLVEEALKSLLRKFGVAETEWQLILLNVCVTNMVATAGEARGVAGSSRDIVHMFQQQDEVLRPFKLIEIGGDDNGASCGENSGCEFAASEEEMDLWESATGSDSDEDSLKTICPLCGRRFLSFAMTAHLRYHDMGEPEDPRYIAQ</sequence>
<evidence type="ECO:0000256" key="3">
    <source>
        <dbReference type="SAM" id="MobiDB-lite"/>
    </source>
</evidence>
<gene>
    <name evidence="5" type="primary">POLI</name>
    <name evidence="5" type="ORF">CFIMG_003354RA</name>
</gene>
<dbReference type="Gene3D" id="3.30.1490.100">
    <property type="entry name" value="DNA polymerase, Y-family, little finger domain"/>
    <property type="match status" value="1"/>
</dbReference>
<reference evidence="5 6" key="1">
    <citation type="journal article" date="2013" name="Fungal Biol.">
        <title>Analysis of microsatellite markers in the genome of the plant pathogen Ceratocystis fimbriata.</title>
        <authorList>
            <person name="Simpson M.C."/>
            <person name="Wilken P.M."/>
            <person name="Coetzee M.P."/>
            <person name="Wingfield M.J."/>
            <person name="Wingfield B.D."/>
        </authorList>
    </citation>
    <scope>NUCLEOTIDE SEQUENCE [LARGE SCALE GENOMIC DNA]</scope>
    <source>
        <strain evidence="5 6">CBS 114723</strain>
    </source>
</reference>
<dbReference type="Proteomes" id="UP000222788">
    <property type="component" value="Unassembled WGS sequence"/>
</dbReference>
<name>A0A2C5X1U5_9PEZI</name>
<dbReference type="GO" id="GO:0070987">
    <property type="term" value="P:error-free translesion synthesis"/>
    <property type="evidence" value="ECO:0007669"/>
    <property type="project" value="UniProtKB-ARBA"/>
</dbReference>
<feature type="compositionally biased region" description="Low complexity" evidence="3">
    <location>
        <begin position="39"/>
        <end position="56"/>
    </location>
</feature>
<feature type="domain" description="UmuC" evidence="4">
    <location>
        <begin position="128"/>
        <end position="382"/>
    </location>
</feature>
<dbReference type="SUPFAM" id="SSF56672">
    <property type="entry name" value="DNA/RNA polymerases"/>
    <property type="match status" value="1"/>
</dbReference>
<evidence type="ECO:0000313" key="5">
    <source>
        <dbReference type="EMBL" id="PHH52247.1"/>
    </source>
</evidence>
<dbReference type="STRING" id="1035309.A0A2C5X1U5"/>
<dbReference type="InterPro" id="IPR043502">
    <property type="entry name" value="DNA/RNA_pol_sf"/>
</dbReference>
<feature type="region of interest" description="Disordered" evidence="3">
    <location>
        <begin position="101"/>
        <end position="123"/>
    </location>
</feature>
<comment type="caution">
    <text evidence="5">The sequence shown here is derived from an EMBL/GenBank/DDBJ whole genome shotgun (WGS) entry which is preliminary data.</text>
</comment>
<dbReference type="FunFam" id="3.40.1170.60:FF:000006">
    <property type="entry name" value="DNA polymerase iota"/>
    <property type="match status" value="1"/>
</dbReference>
<protein>
    <submittedName>
        <fullName evidence="5">DNA polymerase iota</fullName>
    </submittedName>
</protein>
<dbReference type="GO" id="GO:0005739">
    <property type="term" value="C:mitochondrion"/>
    <property type="evidence" value="ECO:0007669"/>
    <property type="project" value="UniProtKB-SubCell"/>
</dbReference>
<dbReference type="InterPro" id="IPR001126">
    <property type="entry name" value="UmuC"/>
</dbReference>
<dbReference type="PANTHER" id="PTHR46404:SF1">
    <property type="entry name" value="DNA POLYMERASE IOTA"/>
    <property type="match status" value="1"/>
</dbReference>
<evidence type="ECO:0000259" key="4">
    <source>
        <dbReference type="PROSITE" id="PS50173"/>
    </source>
</evidence>
<dbReference type="InterPro" id="IPR036775">
    <property type="entry name" value="DNA_pol_Y-fam_lit_finger_sf"/>
</dbReference>
<evidence type="ECO:0000256" key="1">
    <source>
        <dbReference type="ARBA" id="ARBA00004173"/>
    </source>
</evidence>
<feature type="compositionally biased region" description="Basic residues" evidence="3">
    <location>
        <begin position="10"/>
        <end position="28"/>
    </location>
</feature>
<accession>A0A2C5X1U5</accession>
<organism evidence="5 6">
    <name type="scientific">Ceratocystis fimbriata CBS 114723</name>
    <dbReference type="NCBI Taxonomy" id="1035309"/>
    <lineage>
        <taxon>Eukaryota</taxon>
        <taxon>Fungi</taxon>
        <taxon>Dikarya</taxon>
        <taxon>Ascomycota</taxon>
        <taxon>Pezizomycotina</taxon>
        <taxon>Sordariomycetes</taxon>
        <taxon>Hypocreomycetidae</taxon>
        <taxon>Microascales</taxon>
        <taxon>Ceratocystidaceae</taxon>
        <taxon>Ceratocystis</taxon>
    </lineage>
</organism>
<dbReference type="GO" id="GO:0003684">
    <property type="term" value="F:damaged DNA binding"/>
    <property type="evidence" value="ECO:0007669"/>
    <property type="project" value="InterPro"/>
</dbReference>
<feature type="compositionally biased region" description="Low complexity" evidence="3">
    <location>
        <begin position="73"/>
        <end position="86"/>
    </location>
</feature>
<feature type="region of interest" description="Disordered" evidence="3">
    <location>
        <begin position="67"/>
        <end position="86"/>
    </location>
</feature>
<dbReference type="GO" id="GO:0006281">
    <property type="term" value="P:DNA repair"/>
    <property type="evidence" value="ECO:0007669"/>
    <property type="project" value="InterPro"/>
</dbReference>
<dbReference type="EMBL" id="APWK03000073">
    <property type="protein sequence ID" value="PHH52247.1"/>
    <property type="molecule type" value="Genomic_DNA"/>
</dbReference>
<reference evidence="5 6" key="2">
    <citation type="journal article" date="2013" name="IMA Fungus">
        <title>IMA Genome-F 1: Ceratocystis fimbriata: Draft nuclear genome sequence for the plant pathogen, Ceratocystis fimbriata.</title>
        <authorList>
            <person name="Wilken P.M."/>
            <person name="Steenkamp E.T."/>
            <person name="Wingfield M.J."/>
            <person name="de Beer Z.W."/>
            <person name="Wingfield B.D."/>
        </authorList>
    </citation>
    <scope>NUCLEOTIDE SEQUENCE [LARGE SCALE GENOMIC DNA]</scope>
    <source>
        <strain evidence="5 6">CBS 114723</strain>
    </source>
</reference>
<dbReference type="AlphaFoldDB" id="A0A2C5X1U5"/>
<dbReference type="Pfam" id="PF00817">
    <property type="entry name" value="IMS"/>
    <property type="match status" value="1"/>
</dbReference>
<dbReference type="Gene3D" id="3.40.1170.60">
    <property type="match status" value="1"/>
</dbReference>
<comment type="subcellular location">
    <subcellularLocation>
        <location evidence="1">Mitochondrion</location>
    </subcellularLocation>
</comment>
<feature type="region of interest" description="Disordered" evidence="3">
    <location>
        <begin position="1"/>
        <end position="57"/>
    </location>
</feature>
<dbReference type="InterPro" id="IPR043128">
    <property type="entry name" value="Rev_trsase/Diguanyl_cyclase"/>
</dbReference>
<dbReference type="PROSITE" id="PS50173">
    <property type="entry name" value="UMUC"/>
    <property type="match status" value="1"/>
</dbReference>
<dbReference type="GO" id="GO:0003887">
    <property type="term" value="F:DNA-directed DNA polymerase activity"/>
    <property type="evidence" value="ECO:0007669"/>
    <property type="project" value="TreeGrafter"/>
</dbReference>
<evidence type="ECO:0000313" key="6">
    <source>
        <dbReference type="Proteomes" id="UP000222788"/>
    </source>
</evidence>